<name>A0AAE3HL02_9GAMM</name>
<proteinExistence type="predicted"/>
<feature type="transmembrane region" description="Helical" evidence="1">
    <location>
        <begin position="46"/>
        <end position="71"/>
    </location>
</feature>
<keyword evidence="3" id="KW-1185">Reference proteome</keyword>
<protein>
    <recommendedName>
        <fullName evidence="4">Phage holin family protein</fullName>
    </recommendedName>
</protein>
<dbReference type="EMBL" id="JANUCT010000002">
    <property type="protein sequence ID" value="MCS3902383.1"/>
    <property type="molecule type" value="Genomic_DNA"/>
</dbReference>
<keyword evidence="1" id="KW-0812">Transmembrane</keyword>
<dbReference type="Proteomes" id="UP001204445">
    <property type="component" value="Unassembled WGS sequence"/>
</dbReference>
<evidence type="ECO:0000256" key="1">
    <source>
        <dbReference type="SAM" id="Phobius"/>
    </source>
</evidence>
<accession>A0AAE3HL02</accession>
<sequence>MGSMNWRDKIQIRTLAYTSIAVLSVCAIVFFGIAGYFVLAEYYSPAVAAVLTASGFLLVALIVFIAARLITRKRNKSHNRRPQPADDLEVALAASIEPVIGDWIRRNPGSATAVGLLLGVAAGYSDSMRRVLQDTYKRYTDDHGQDGD</sequence>
<organism evidence="2 3">
    <name type="scientific">Methylohalomonas lacus</name>
    <dbReference type="NCBI Taxonomy" id="398773"/>
    <lineage>
        <taxon>Bacteria</taxon>
        <taxon>Pseudomonadati</taxon>
        <taxon>Pseudomonadota</taxon>
        <taxon>Gammaproteobacteria</taxon>
        <taxon>Methylohalomonadales</taxon>
        <taxon>Methylohalomonadaceae</taxon>
        <taxon>Methylohalomonas</taxon>
    </lineage>
</organism>
<reference evidence="2" key="1">
    <citation type="submission" date="2022-08" db="EMBL/GenBank/DDBJ databases">
        <title>Genomic Encyclopedia of Type Strains, Phase III (KMG-III): the genomes of soil and plant-associated and newly described type strains.</title>
        <authorList>
            <person name="Whitman W."/>
        </authorList>
    </citation>
    <scope>NUCLEOTIDE SEQUENCE</scope>
    <source>
        <strain evidence="2">HMT 1</strain>
    </source>
</reference>
<evidence type="ECO:0000313" key="2">
    <source>
        <dbReference type="EMBL" id="MCS3902383.1"/>
    </source>
</evidence>
<feature type="transmembrane region" description="Helical" evidence="1">
    <location>
        <begin position="20"/>
        <end position="40"/>
    </location>
</feature>
<gene>
    <name evidence="2" type="ORF">J2T55_000379</name>
</gene>
<dbReference type="RefSeq" id="WP_259053896.1">
    <property type="nucleotide sequence ID" value="NZ_JANUCT010000002.1"/>
</dbReference>
<keyword evidence="1" id="KW-1133">Transmembrane helix</keyword>
<evidence type="ECO:0000313" key="3">
    <source>
        <dbReference type="Proteomes" id="UP001204445"/>
    </source>
</evidence>
<keyword evidence="1" id="KW-0472">Membrane</keyword>
<comment type="caution">
    <text evidence="2">The sequence shown here is derived from an EMBL/GenBank/DDBJ whole genome shotgun (WGS) entry which is preliminary data.</text>
</comment>
<evidence type="ECO:0008006" key="4">
    <source>
        <dbReference type="Google" id="ProtNLM"/>
    </source>
</evidence>
<dbReference type="AlphaFoldDB" id="A0AAE3HL02"/>